<protein>
    <submittedName>
        <fullName evidence="1">Uncharacterized protein</fullName>
    </submittedName>
</protein>
<sequence precursor="true">MKIYLLVLLIGAILTAVHLTSAPAEHHKEPQPQ</sequence>
<dbReference type="Proteomes" id="UP000001402">
    <property type="component" value="Chromosome"/>
</dbReference>
<name>E6VEA2_RHOPX</name>
<evidence type="ECO:0000313" key="2">
    <source>
        <dbReference type="Proteomes" id="UP000001402"/>
    </source>
</evidence>
<reference evidence="1" key="1">
    <citation type="submission" date="2010-12" db="EMBL/GenBank/DDBJ databases">
        <title>Complete sequence of Rhodopseudomonas palustris DX-1.</title>
        <authorList>
            <consortium name="US DOE Joint Genome Institute"/>
            <person name="Lucas S."/>
            <person name="Copeland A."/>
            <person name="Lapidus A."/>
            <person name="Cheng J.-F."/>
            <person name="Goodwin L."/>
            <person name="Pitluck S."/>
            <person name="Misra M."/>
            <person name="Chertkov O."/>
            <person name="Detter J.C."/>
            <person name="Han C."/>
            <person name="Tapia R."/>
            <person name="Land M."/>
            <person name="Hauser L."/>
            <person name="Kyrpides N."/>
            <person name="Ivanova N."/>
            <person name="Ovchinnikova G."/>
            <person name="Logan B."/>
            <person name="Oda Y."/>
            <person name="Harwood C."/>
            <person name="Woyke T."/>
        </authorList>
    </citation>
    <scope>NUCLEOTIDE SEQUENCE [LARGE SCALE GENOMIC DNA]</scope>
    <source>
        <strain evidence="1">DX-1</strain>
    </source>
</reference>
<organism evidence="1 2">
    <name type="scientific">Rhodopseudomonas palustris (strain DX-1)</name>
    <dbReference type="NCBI Taxonomy" id="652103"/>
    <lineage>
        <taxon>Bacteria</taxon>
        <taxon>Pseudomonadati</taxon>
        <taxon>Pseudomonadota</taxon>
        <taxon>Alphaproteobacteria</taxon>
        <taxon>Hyphomicrobiales</taxon>
        <taxon>Nitrobacteraceae</taxon>
        <taxon>Rhodopseudomonas</taxon>
    </lineage>
</organism>
<dbReference type="HOGENOM" id="CLU_220961_0_0_5"/>
<dbReference type="AlphaFoldDB" id="E6VEA2"/>
<gene>
    <name evidence="1" type="ordered locus">Rpdx1_1207</name>
</gene>
<accession>E6VEA2</accession>
<proteinExistence type="predicted"/>
<dbReference type="EMBL" id="CP002418">
    <property type="protein sequence ID" value="ADU42833.1"/>
    <property type="molecule type" value="Genomic_DNA"/>
</dbReference>
<dbReference type="KEGG" id="rpx:Rpdx1_1207"/>
<evidence type="ECO:0000313" key="1">
    <source>
        <dbReference type="EMBL" id="ADU42833.1"/>
    </source>
</evidence>